<dbReference type="Proteomes" id="UP000281343">
    <property type="component" value="Unassembled WGS sequence"/>
</dbReference>
<dbReference type="PANTHER" id="PTHR47354">
    <property type="entry name" value="NADH OXIDOREDUCTASE HCR"/>
    <property type="match status" value="1"/>
</dbReference>
<dbReference type="CDD" id="cd06196">
    <property type="entry name" value="FNR_like_1"/>
    <property type="match status" value="1"/>
</dbReference>
<keyword evidence="3" id="KW-1185">Reference proteome</keyword>
<proteinExistence type="predicted"/>
<evidence type="ECO:0000313" key="3">
    <source>
        <dbReference type="Proteomes" id="UP000281343"/>
    </source>
</evidence>
<dbReference type="PROSITE" id="PS51384">
    <property type="entry name" value="FAD_FR"/>
    <property type="match status" value="1"/>
</dbReference>
<protein>
    <submittedName>
        <fullName evidence="2">Flavodoxin reductase</fullName>
    </submittedName>
</protein>
<dbReference type="Gene3D" id="2.40.30.10">
    <property type="entry name" value="Translation factors"/>
    <property type="match status" value="1"/>
</dbReference>
<dbReference type="InterPro" id="IPR001433">
    <property type="entry name" value="OxRdtase_FAD/NAD-bd"/>
</dbReference>
<feature type="domain" description="FAD-binding FR-type" evidence="1">
    <location>
        <begin position="1"/>
        <end position="101"/>
    </location>
</feature>
<dbReference type="SUPFAM" id="SSF63380">
    <property type="entry name" value="Riboflavin synthase domain-like"/>
    <property type="match status" value="1"/>
</dbReference>
<name>A0A3L9YA99_9RHOB</name>
<dbReference type="InterPro" id="IPR017927">
    <property type="entry name" value="FAD-bd_FR_type"/>
</dbReference>
<dbReference type="Pfam" id="PF00970">
    <property type="entry name" value="FAD_binding_6"/>
    <property type="match status" value="1"/>
</dbReference>
<dbReference type="PRINTS" id="PR00410">
    <property type="entry name" value="PHEHYDRXLASE"/>
</dbReference>
<sequence length="223" mass="24441">MSYSLTLQDISTVTHDTRCLRFDRPEGFAFEPGQAAEIALDRDGWRDEGRPFTMTSQPEDPFLEFVIKIYPDHDGVTEQIATMTPGEKVQAGDPFGAITDHGAGTFIAGGAGVTPFICLLRRRAAQAQTDGCHLIFSNKSEADIILRDEWERTDGLKTTFVVTDEDADGLPGGPIDRDFLDRHLSSKSGPFYICGPGGMVDDIRDHLKSMGVDGAEIITEDGW</sequence>
<evidence type="ECO:0000313" key="2">
    <source>
        <dbReference type="EMBL" id="RMA43163.1"/>
    </source>
</evidence>
<dbReference type="RefSeq" id="WP_121897098.1">
    <property type="nucleotide sequence ID" value="NZ_RCNT01000002.1"/>
</dbReference>
<dbReference type="GO" id="GO:0016491">
    <property type="term" value="F:oxidoreductase activity"/>
    <property type="evidence" value="ECO:0007669"/>
    <property type="project" value="InterPro"/>
</dbReference>
<dbReference type="SUPFAM" id="SSF52343">
    <property type="entry name" value="Ferredoxin reductase-like, C-terminal NADP-linked domain"/>
    <property type="match status" value="1"/>
</dbReference>
<dbReference type="OrthoDB" id="9792185at2"/>
<accession>A0A3L9YA99</accession>
<dbReference type="Gene3D" id="3.40.50.80">
    <property type="entry name" value="Nucleotide-binding domain of ferredoxin-NADP reductase (FNR) module"/>
    <property type="match status" value="1"/>
</dbReference>
<comment type="caution">
    <text evidence="2">The sequence shown here is derived from an EMBL/GenBank/DDBJ whole genome shotgun (WGS) entry which is preliminary data.</text>
</comment>
<dbReference type="EMBL" id="RCNT01000002">
    <property type="protein sequence ID" value="RMA43163.1"/>
    <property type="molecule type" value="Genomic_DNA"/>
</dbReference>
<dbReference type="AlphaFoldDB" id="A0A3L9YA99"/>
<dbReference type="InterPro" id="IPR017938">
    <property type="entry name" value="Riboflavin_synthase-like_b-brl"/>
</dbReference>
<dbReference type="InterPro" id="IPR039261">
    <property type="entry name" value="FNR_nucleotide-bd"/>
</dbReference>
<reference evidence="2 3" key="1">
    <citation type="submission" date="2018-10" db="EMBL/GenBank/DDBJ databases">
        <authorList>
            <person name="Jung H.S."/>
            <person name="Jeon C.O."/>
        </authorList>
    </citation>
    <scope>NUCLEOTIDE SEQUENCE [LARGE SCALE GENOMIC DNA]</scope>
    <source>
        <strain evidence="2 3">MA-7-27</strain>
    </source>
</reference>
<organism evidence="2 3">
    <name type="scientific">Rhodophyticola porphyridii</name>
    <dbReference type="NCBI Taxonomy" id="1852017"/>
    <lineage>
        <taxon>Bacteria</taxon>
        <taxon>Pseudomonadati</taxon>
        <taxon>Pseudomonadota</taxon>
        <taxon>Alphaproteobacteria</taxon>
        <taxon>Rhodobacterales</taxon>
        <taxon>Roseobacteraceae</taxon>
        <taxon>Rhodophyticola</taxon>
    </lineage>
</organism>
<evidence type="ECO:0000259" key="1">
    <source>
        <dbReference type="PROSITE" id="PS51384"/>
    </source>
</evidence>
<dbReference type="InterPro" id="IPR050415">
    <property type="entry name" value="MRET"/>
</dbReference>
<dbReference type="PANTHER" id="PTHR47354:SF5">
    <property type="entry name" value="PROTEIN RFBI"/>
    <property type="match status" value="1"/>
</dbReference>
<dbReference type="InterPro" id="IPR008333">
    <property type="entry name" value="Cbr1-like_FAD-bd_dom"/>
</dbReference>
<gene>
    <name evidence="2" type="ORF">D9R08_05930</name>
</gene>
<dbReference type="Pfam" id="PF00175">
    <property type="entry name" value="NAD_binding_1"/>
    <property type="match status" value="1"/>
</dbReference>